<reference evidence="12 13" key="1">
    <citation type="submission" date="2021-05" db="EMBL/GenBank/DDBJ databases">
        <title>Comparative genomic studies on the polysaccharide-degrading batcterial strains of the Flammeovirga genus.</title>
        <authorList>
            <person name="Zewei F."/>
            <person name="Zheng Z."/>
            <person name="Yu L."/>
            <person name="Ruyue G."/>
            <person name="Yanhong M."/>
            <person name="Yuanyuan C."/>
            <person name="Jingyan G."/>
            <person name="Wenjun H."/>
        </authorList>
    </citation>
    <scope>NUCLEOTIDE SEQUENCE [LARGE SCALE GENOMIC DNA]</scope>
    <source>
        <strain evidence="12 13">NBRC:100898</strain>
    </source>
</reference>
<organism evidence="12 13">
    <name type="scientific">Flammeovirga yaeyamensis</name>
    <dbReference type="NCBI Taxonomy" id="367791"/>
    <lineage>
        <taxon>Bacteria</taxon>
        <taxon>Pseudomonadati</taxon>
        <taxon>Bacteroidota</taxon>
        <taxon>Cytophagia</taxon>
        <taxon>Cytophagales</taxon>
        <taxon>Flammeovirgaceae</taxon>
        <taxon>Flammeovirga</taxon>
    </lineage>
</organism>
<dbReference type="InterPro" id="IPR012910">
    <property type="entry name" value="Plug_dom"/>
</dbReference>
<evidence type="ECO:0000256" key="3">
    <source>
        <dbReference type="ARBA" id="ARBA00022452"/>
    </source>
</evidence>
<sequence>MFKRTSQLFTFLTFIFLSTVFANNNPIKKGVIIGSVSEDGTNVPVEYATVSVFTKDTHTLVGGTVTTEGGKFVVKNLSEGTYMVEVTFIGFQKSILENVVIDKSNYSKDIGNVVLTTDAEVLEAVEVVGTQNTVTYDIDKKVVNVGSQFSALSGTAVDVLQNVPSINVDGDGNVSLRGSSGFTVLIDGRPSVLDASEALQQIPASTIENIELITNPSAKYDPDGTAGIINIITKKNKLEGVSGVANVNVGRYGRLGGDFLLNFRKKKWSYYVGANYNKRPGPGTLKSERITQSGDTTSYIISDGERERTFEVMGLQGGVEYSISDNDFIKLSGKAGDFKMYGGMDADFYEYKNIGGSNNPIDENRYISSEQWERGGLYYSVNLAYQHKFNKKGHVLDAMVDYGGRDMTESSKNELLPKNPDGSVVEIPSSGQRSSEVGPGGRLRAKLDYTLPIGATDKIEAGWQTRWNAAEDINEVYQLDPTTGDYIFQQDFSYTTNYTQTIHSLYGIYSGKLGKLGYQGGVRAEYTGRNVSVVGQEQDYPVDQWNIFPTVHLSYSLPKDNQLMLSYSRRIERPRGWYLEPFVTWQDAFNVRQGNPNLLPENIDSFDFGYLWNLGEKATVNFDAYYRMTHDKVERVQKVWSEGVILHTYENVGSDYALGLETSVNLSPFKWWTMDIMGSLFDYKVEGQLEGQDFSRQSINWSSRFNNTFRLSKSTQLQINNRYTGPTVTAQGRNEGFFVMQAAVKHSMLKKKLTLTASMNDVFGTAIRQSYSEGIGFRNMQEDFRYAQYLTVTLTYRLNNFKPSRRGQGGGGGMEDF</sequence>
<dbReference type="Gene3D" id="2.40.170.20">
    <property type="entry name" value="TonB-dependent receptor, beta-barrel domain"/>
    <property type="match status" value="1"/>
</dbReference>
<keyword evidence="7" id="KW-0998">Cell outer membrane</keyword>
<dbReference type="SUPFAM" id="SSF49478">
    <property type="entry name" value="Cna protein B-type domain"/>
    <property type="match status" value="1"/>
</dbReference>
<evidence type="ECO:0000259" key="11">
    <source>
        <dbReference type="Pfam" id="PF14905"/>
    </source>
</evidence>
<dbReference type="GO" id="GO:0044718">
    <property type="term" value="P:siderophore transmembrane transport"/>
    <property type="evidence" value="ECO:0007669"/>
    <property type="project" value="TreeGrafter"/>
</dbReference>
<keyword evidence="3" id="KW-1134">Transmembrane beta strand</keyword>
<feature type="domain" description="Outer membrane protein beta-barrel" evidence="11">
    <location>
        <begin position="387"/>
        <end position="796"/>
    </location>
</feature>
<dbReference type="GO" id="GO:0015344">
    <property type="term" value="F:siderophore uptake transmembrane transporter activity"/>
    <property type="evidence" value="ECO:0007669"/>
    <property type="project" value="TreeGrafter"/>
</dbReference>
<dbReference type="SUPFAM" id="SSF56935">
    <property type="entry name" value="Porins"/>
    <property type="match status" value="1"/>
</dbReference>
<dbReference type="Gene3D" id="2.170.130.10">
    <property type="entry name" value="TonB-dependent receptor, plug domain"/>
    <property type="match status" value="1"/>
</dbReference>
<feature type="region of interest" description="Disordered" evidence="8">
    <location>
        <begin position="410"/>
        <end position="441"/>
    </location>
</feature>
<evidence type="ECO:0000256" key="6">
    <source>
        <dbReference type="ARBA" id="ARBA00023136"/>
    </source>
</evidence>
<keyword evidence="5 9" id="KW-0732">Signal</keyword>
<keyword evidence="13" id="KW-1185">Reference proteome</keyword>
<evidence type="ECO:0000256" key="2">
    <source>
        <dbReference type="ARBA" id="ARBA00022448"/>
    </source>
</evidence>
<dbReference type="Pfam" id="PF14905">
    <property type="entry name" value="OMP_b-brl_3"/>
    <property type="match status" value="1"/>
</dbReference>
<accession>A0AAX1N524</accession>
<dbReference type="InterPro" id="IPR037066">
    <property type="entry name" value="Plug_dom_sf"/>
</dbReference>
<dbReference type="GO" id="GO:0009279">
    <property type="term" value="C:cell outer membrane"/>
    <property type="evidence" value="ECO:0007669"/>
    <property type="project" value="UniProtKB-SubCell"/>
</dbReference>
<evidence type="ECO:0000313" key="12">
    <source>
        <dbReference type="EMBL" id="QWG01147.1"/>
    </source>
</evidence>
<evidence type="ECO:0000256" key="5">
    <source>
        <dbReference type="ARBA" id="ARBA00022729"/>
    </source>
</evidence>
<dbReference type="InterPro" id="IPR039426">
    <property type="entry name" value="TonB-dep_rcpt-like"/>
</dbReference>
<dbReference type="InterPro" id="IPR041700">
    <property type="entry name" value="OMP_b-brl_3"/>
</dbReference>
<name>A0AAX1N524_9BACT</name>
<protein>
    <submittedName>
        <fullName evidence="12">TonB-dependent receptor</fullName>
    </submittedName>
</protein>
<keyword evidence="2" id="KW-0813">Transport</keyword>
<keyword evidence="4" id="KW-0812">Transmembrane</keyword>
<gene>
    <name evidence="12" type="ORF">KMW28_15995</name>
</gene>
<dbReference type="KEGG" id="fya:KMW28_15995"/>
<feature type="chain" id="PRO_5043937205" evidence="9">
    <location>
        <begin position="23"/>
        <end position="817"/>
    </location>
</feature>
<evidence type="ECO:0000256" key="8">
    <source>
        <dbReference type="SAM" id="MobiDB-lite"/>
    </source>
</evidence>
<evidence type="ECO:0000259" key="10">
    <source>
        <dbReference type="Pfam" id="PF07715"/>
    </source>
</evidence>
<dbReference type="PANTHER" id="PTHR30069:SF29">
    <property type="entry name" value="HEMOGLOBIN AND HEMOGLOBIN-HAPTOGLOBIN-BINDING PROTEIN 1-RELATED"/>
    <property type="match status" value="1"/>
</dbReference>
<evidence type="ECO:0000313" key="13">
    <source>
        <dbReference type="Proteomes" id="UP000678679"/>
    </source>
</evidence>
<dbReference type="Pfam" id="PF13620">
    <property type="entry name" value="CarboxypepD_reg"/>
    <property type="match status" value="1"/>
</dbReference>
<feature type="signal peptide" evidence="9">
    <location>
        <begin position="1"/>
        <end position="22"/>
    </location>
</feature>
<dbReference type="EMBL" id="CP076132">
    <property type="protein sequence ID" value="QWG01147.1"/>
    <property type="molecule type" value="Genomic_DNA"/>
</dbReference>
<evidence type="ECO:0000256" key="1">
    <source>
        <dbReference type="ARBA" id="ARBA00004571"/>
    </source>
</evidence>
<keyword evidence="6" id="KW-0472">Membrane</keyword>
<dbReference type="PANTHER" id="PTHR30069">
    <property type="entry name" value="TONB-DEPENDENT OUTER MEMBRANE RECEPTOR"/>
    <property type="match status" value="1"/>
</dbReference>
<dbReference type="InterPro" id="IPR036942">
    <property type="entry name" value="Beta-barrel_TonB_sf"/>
</dbReference>
<evidence type="ECO:0000256" key="9">
    <source>
        <dbReference type="SAM" id="SignalP"/>
    </source>
</evidence>
<comment type="subcellular location">
    <subcellularLocation>
        <location evidence="1">Cell outer membrane</location>
        <topology evidence="1">Multi-pass membrane protein</topology>
    </subcellularLocation>
</comment>
<evidence type="ECO:0000256" key="4">
    <source>
        <dbReference type="ARBA" id="ARBA00022692"/>
    </source>
</evidence>
<dbReference type="AlphaFoldDB" id="A0AAX1N524"/>
<proteinExistence type="predicted"/>
<evidence type="ECO:0000256" key="7">
    <source>
        <dbReference type="ARBA" id="ARBA00023237"/>
    </source>
</evidence>
<dbReference type="Pfam" id="PF07715">
    <property type="entry name" value="Plug"/>
    <property type="match status" value="1"/>
</dbReference>
<feature type="domain" description="TonB-dependent receptor plug" evidence="10">
    <location>
        <begin position="155"/>
        <end position="228"/>
    </location>
</feature>
<dbReference type="Proteomes" id="UP000678679">
    <property type="component" value="Chromosome 1"/>
</dbReference>
<keyword evidence="12" id="KW-0675">Receptor</keyword>
<dbReference type="Gene3D" id="2.60.40.1120">
    <property type="entry name" value="Carboxypeptidase-like, regulatory domain"/>
    <property type="match status" value="1"/>
</dbReference>
<dbReference type="RefSeq" id="WP_169662697.1">
    <property type="nucleotide sequence ID" value="NZ_CP076132.1"/>
</dbReference>